<name>C6HT04_AJECH</name>
<proteinExistence type="predicted"/>
<dbReference type="VEuPathDB" id="FungiDB:HCDG_09335"/>
<dbReference type="Proteomes" id="UP000002624">
    <property type="component" value="Unassembled WGS sequence"/>
</dbReference>
<evidence type="ECO:0000313" key="2">
    <source>
        <dbReference type="EMBL" id="EER36679.1"/>
    </source>
</evidence>
<feature type="region of interest" description="Disordered" evidence="1">
    <location>
        <begin position="1"/>
        <end position="75"/>
    </location>
</feature>
<feature type="compositionally biased region" description="Low complexity" evidence="1">
    <location>
        <begin position="43"/>
        <end position="52"/>
    </location>
</feature>
<evidence type="ECO:0000313" key="3">
    <source>
        <dbReference type="Proteomes" id="UP000002624"/>
    </source>
</evidence>
<organism evidence="2 3">
    <name type="scientific">Ajellomyces capsulatus (strain H143)</name>
    <name type="common">Darling's disease fungus</name>
    <name type="synonym">Histoplasma capsulatum</name>
    <dbReference type="NCBI Taxonomy" id="544712"/>
    <lineage>
        <taxon>Eukaryota</taxon>
        <taxon>Fungi</taxon>
        <taxon>Dikarya</taxon>
        <taxon>Ascomycota</taxon>
        <taxon>Pezizomycotina</taxon>
        <taxon>Eurotiomycetes</taxon>
        <taxon>Eurotiomycetidae</taxon>
        <taxon>Onygenales</taxon>
        <taxon>Ajellomycetaceae</taxon>
        <taxon>Histoplasma</taxon>
    </lineage>
</organism>
<reference evidence="3" key="1">
    <citation type="submission" date="2009-05" db="EMBL/GenBank/DDBJ databases">
        <title>The genome sequence of Ajellomyces capsulatus strain H143.</title>
        <authorList>
            <person name="Champion M."/>
            <person name="Cuomo C.A."/>
            <person name="Ma L.-J."/>
            <person name="Henn M.R."/>
            <person name="Sil A."/>
            <person name="Goldman B."/>
            <person name="Young S.K."/>
            <person name="Kodira C.D."/>
            <person name="Zeng Q."/>
            <person name="Koehrsen M."/>
            <person name="Alvarado L."/>
            <person name="Berlin A.M."/>
            <person name="Borenstein D."/>
            <person name="Chen Z."/>
            <person name="Engels R."/>
            <person name="Freedman E."/>
            <person name="Gellesch M."/>
            <person name="Goldberg J."/>
            <person name="Griggs A."/>
            <person name="Gujja S."/>
            <person name="Heiman D.I."/>
            <person name="Hepburn T.A."/>
            <person name="Howarth C."/>
            <person name="Jen D."/>
            <person name="Larson L."/>
            <person name="Lewis B."/>
            <person name="Mehta T."/>
            <person name="Park D."/>
            <person name="Pearson M."/>
            <person name="Roberts A."/>
            <person name="Saif S."/>
            <person name="Shea T.D."/>
            <person name="Shenoy N."/>
            <person name="Sisk P."/>
            <person name="Stolte C."/>
            <person name="Sykes S."/>
            <person name="Walk T."/>
            <person name="White J."/>
            <person name="Yandava C."/>
            <person name="Klein B."/>
            <person name="McEwen J.G."/>
            <person name="Puccia R."/>
            <person name="Goldman G.H."/>
            <person name="Felipe M.S."/>
            <person name="Nino-Vega G."/>
            <person name="San-Blas G."/>
            <person name="Taylor J.W."/>
            <person name="Mendoza L."/>
            <person name="Galagan J.E."/>
            <person name="Nusbaum C."/>
            <person name="Birren B.W."/>
        </authorList>
    </citation>
    <scope>NUCLEOTIDE SEQUENCE [LARGE SCALE GENOMIC DNA]</scope>
    <source>
        <strain evidence="3">H143</strain>
    </source>
</reference>
<protein>
    <submittedName>
        <fullName evidence="2">Uncharacterized protein</fullName>
    </submittedName>
</protein>
<accession>C6HT04</accession>
<dbReference type="EMBL" id="GG692439">
    <property type="protein sequence ID" value="EER36679.1"/>
    <property type="molecule type" value="Genomic_DNA"/>
</dbReference>
<gene>
    <name evidence="2" type="ORF">HCDG_09335</name>
</gene>
<dbReference type="HOGENOM" id="CLU_2262937_0_0_1"/>
<sequence>MATAAAADARSSMELDTESPATRPVSDMNGVHAHPLPHHQTDNSNANSNSKSNDQEERSPTPPPHARLALNARGQRSTWGRLHRFDGLYTESLQQSAWGLEPA</sequence>
<evidence type="ECO:0000256" key="1">
    <source>
        <dbReference type="SAM" id="MobiDB-lite"/>
    </source>
</evidence>
<dbReference type="AlphaFoldDB" id="C6HT04"/>